<accession>A0A6A4HXY2</accession>
<name>A0A6A4HXY2_9AGAR</name>
<dbReference type="EMBL" id="ML769425">
    <property type="protein sequence ID" value="KAE9403409.1"/>
    <property type="molecule type" value="Genomic_DNA"/>
</dbReference>
<keyword evidence="2" id="KW-1185">Reference proteome</keyword>
<sequence length="259" mass="28661">MAMICSAKSSHQWTESELHTFNVSTISVDASTFFGVKELPARQISPSILNNDAKPRGPLSELSNDDSLFFSYLFCALTEDKAAVNDFAQFILRLLHFGNGERFICSRMVLPFTVYHKTVRTKPDISIVKEDGEHLLLAQVDKHGTSNADLLPRLIAEAIAAFRENNRILAQQGRPILHQKTFPAVSFAGVTPMFYRIPVTQQLGDAVARGEYPPQPTVVQSLVPPVPNAQLYAKRGMADSQSRQAVFQCLEAMKALLVG</sequence>
<reference evidence="1" key="1">
    <citation type="journal article" date="2019" name="Environ. Microbiol.">
        <title>Fungal ecological strategies reflected in gene transcription - a case study of two litter decomposers.</title>
        <authorList>
            <person name="Barbi F."/>
            <person name="Kohler A."/>
            <person name="Barry K."/>
            <person name="Baskaran P."/>
            <person name="Daum C."/>
            <person name="Fauchery L."/>
            <person name="Ihrmark K."/>
            <person name="Kuo A."/>
            <person name="LaButti K."/>
            <person name="Lipzen A."/>
            <person name="Morin E."/>
            <person name="Grigoriev I.V."/>
            <person name="Henrissat B."/>
            <person name="Lindahl B."/>
            <person name="Martin F."/>
        </authorList>
    </citation>
    <scope>NUCLEOTIDE SEQUENCE</scope>
    <source>
        <strain evidence="1">JB14</strain>
    </source>
</reference>
<gene>
    <name evidence="1" type="ORF">BT96DRAFT_1080626</name>
</gene>
<protein>
    <submittedName>
        <fullName evidence="1">Uncharacterized protein</fullName>
    </submittedName>
</protein>
<proteinExistence type="predicted"/>
<organism evidence="1 2">
    <name type="scientific">Gymnopus androsaceus JB14</name>
    <dbReference type="NCBI Taxonomy" id="1447944"/>
    <lineage>
        <taxon>Eukaryota</taxon>
        <taxon>Fungi</taxon>
        <taxon>Dikarya</taxon>
        <taxon>Basidiomycota</taxon>
        <taxon>Agaricomycotina</taxon>
        <taxon>Agaricomycetes</taxon>
        <taxon>Agaricomycetidae</taxon>
        <taxon>Agaricales</taxon>
        <taxon>Marasmiineae</taxon>
        <taxon>Omphalotaceae</taxon>
        <taxon>Gymnopus</taxon>
    </lineage>
</organism>
<dbReference type="AlphaFoldDB" id="A0A6A4HXY2"/>
<dbReference type="OrthoDB" id="3213671at2759"/>
<dbReference type="Proteomes" id="UP000799118">
    <property type="component" value="Unassembled WGS sequence"/>
</dbReference>
<evidence type="ECO:0000313" key="2">
    <source>
        <dbReference type="Proteomes" id="UP000799118"/>
    </source>
</evidence>
<evidence type="ECO:0000313" key="1">
    <source>
        <dbReference type="EMBL" id="KAE9403409.1"/>
    </source>
</evidence>